<evidence type="ECO:0000313" key="1">
    <source>
        <dbReference type="EMBL" id="QHA01887.1"/>
    </source>
</evidence>
<sequence length="170" mass="19881">MFYRIKQLRSALHPVVNENEYSWLNAVLSERERQLFLKQTLTEQRHALDVARDIQEQSSLIENGYGKEVYHNLLSGALLHDCGKSVIHLLLWQRIFIVVFDYLPERIKNIIRQSKSVFGKTLVIYTQHPAWGKRLAARAGLSPEIQRLIHNHHTPQNSMEEILHSADNRH</sequence>
<name>A0A857DLP0_9FIRM</name>
<accession>A0A857DLP0</accession>
<evidence type="ECO:0008006" key="3">
    <source>
        <dbReference type="Google" id="ProtNLM"/>
    </source>
</evidence>
<organism evidence="1 2">
    <name type="scientific">Dehalobacter restrictus</name>
    <dbReference type="NCBI Taxonomy" id="55583"/>
    <lineage>
        <taxon>Bacteria</taxon>
        <taxon>Bacillati</taxon>
        <taxon>Bacillota</taxon>
        <taxon>Clostridia</taxon>
        <taxon>Eubacteriales</taxon>
        <taxon>Desulfitobacteriaceae</taxon>
        <taxon>Dehalobacter</taxon>
    </lineage>
</organism>
<dbReference type="Gene3D" id="1.10.3210.10">
    <property type="entry name" value="Hypothetical protein af1432"/>
    <property type="match status" value="1"/>
</dbReference>
<dbReference type="AlphaFoldDB" id="A0A857DLP0"/>
<evidence type="ECO:0000313" key="2">
    <source>
        <dbReference type="Proteomes" id="UP000430508"/>
    </source>
</evidence>
<proteinExistence type="predicted"/>
<dbReference type="SUPFAM" id="SSF109604">
    <property type="entry name" value="HD-domain/PDEase-like"/>
    <property type="match status" value="1"/>
</dbReference>
<dbReference type="Proteomes" id="UP000430508">
    <property type="component" value="Chromosome"/>
</dbReference>
<gene>
    <name evidence="1" type="ORF">GQ588_06340</name>
</gene>
<protein>
    <recommendedName>
        <fullName evidence="3">HD domain-containing protein</fullName>
    </recommendedName>
</protein>
<reference evidence="1 2" key="1">
    <citation type="submission" date="2019-12" db="EMBL/GenBank/DDBJ databases">
        <title>Sequence classification of anaerobic respiratory reductive dehalogenases: First we see many, then we see few.</title>
        <authorList>
            <person name="Molenda O."/>
            <person name="Puentes Jacome L.A."/>
            <person name="Cao X."/>
            <person name="Nesbo C.L."/>
            <person name="Tang S."/>
            <person name="Morson N."/>
            <person name="Patron J."/>
            <person name="Lomheim L."/>
            <person name="Wishart D.S."/>
            <person name="Edwards E.A."/>
        </authorList>
    </citation>
    <scope>NUCLEOTIDE SEQUENCE [LARGE SCALE GENOMIC DNA]</scope>
    <source>
        <strain evidence="1 2">12DCA</strain>
    </source>
</reference>
<dbReference type="EMBL" id="CP046996">
    <property type="protein sequence ID" value="QHA01887.1"/>
    <property type="molecule type" value="Genomic_DNA"/>
</dbReference>